<accession>A0ABR9MRT4</accession>
<evidence type="ECO:0000313" key="1">
    <source>
        <dbReference type="EMBL" id="MBE1874100.1"/>
    </source>
</evidence>
<feature type="non-terminal residue" evidence="1">
    <location>
        <position position="1"/>
    </location>
</feature>
<sequence length="67" mass="6927">MSAAMAAAMEVGARSVIARNAGLEEVLSRFESVASWSAVAQAAVSAERTAGYDDDDLLSRPRGRGVA</sequence>
<reference evidence="1 2" key="1">
    <citation type="submission" date="2020-10" db="EMBL/GenBank/DDBJ databases">
        <title>Myceligenerans pegani sp. nov., an endophytic actinomycete isolated from Peganum harmala L. in Xinjiang, China.</title>
        <authorList>
            <person name="Xin L."/>
        </authorList>
    </citation>
    <scope>NUCLEOTIDE SEQUENCE [LARGE SCALE GENOMIC DNA]</scope>
    <source>
        <strain evidence="1 2">TRM65318</strain>
    </source>
</reference>
<evidence type="ECO:0000313" key="2">
    <source>
        <dbReference type="Proteomes" id="UP000625527"/>
    </source>
</evidence>
<name>A0ABR9MRT4_9MICO</name>
<organism evidence="1 2">
    <name type="scientific">Myceligenerans pegani</name>
    <dbReference type="NCBI Taxonomy" id="2776917"/>
    <lineage>
        <taxon>Bacteria</taxon>
        <taxon>Bacillati</taxon>
        <taxon>Actinomycetota</taxon>
        <taxon>Actinomycetes</taxon>
        <taxon>Micrococcales</taxon>
        <taxon>Promicromonosporaceae</taxon>
        <taxon>Myceligenerans</taxon>
    </lineage>
</organism>
<protein>
    <submittedName>
        <fullName evidence="1">Uncharacterized protein</fullName>
    </submittedName>
</protein>
<gene>
    <name evidence="1" type="ORF">IHE71_00015</name>
</gene>
<comment type="caution">
    <text evidence="1">The sequence shown here is derived from an EMBL/GenBank/DDBJ whole genome shotgun (WGS) entry which is preliminary data.</text>
</comment>
<dbReference type="Proteomes" id="UP000625527">
    <property type="component" value="Unassembled WGS sequence"/>
</dbReference>
<dbReference type="RefSeq" id="WP_192860692.1">
    <property type="nucleotide sequence ID" value="NZ_JADAQT010000002.1"/>
</dbReference>
<proteinExistence type="predicted"/>
<keyword evidence="2" id="KW-1185">Reference proteome</keyword>
<dbReference type="EMBL" id="JADAQT010000002">
    <property type="protein sequence ID" value="MBE1874100.1"/>
    <property type="molecule type" value="Genomic_DNA"/>
</dbReference>